<organism evidence="2 3">
    <name type="scientific">Chryseobacterium indoltheticum</name>
    <dbReference type="NCBI Taxonomy" id="254"/>
    <lineage>
        <taxon>Bacteria</taxon>
        <taxon>Pseudomonadati</taxon>
        <taxon>Bacteroidota</taxon>
        <taxon>Flavobacteriia</taxon>
        <taxon>Flavobacteriales</taxon>
        <taxon>Weeksellaceae</taxon>
        <taxon>Chryseobacterium group</taxon>
        <taxon>Chryseobacterium</taxon>
    </lineage>
</organism>
<evidence type="ECO:0000313" key="3">
    <source>
        <dbReference type="Proteomes" id="UP000254282"/>
    </source>
</evidence>
<feature type="compositionally biased region" description="Pro residues" evidence="1">
    <location>
        <begin position="10"/>
        <end position="19"/>
    </location>
</feature>
<evidence type="ECO:0000256" key="1">
    <source>
        <dbReference type="SAM" id="MobiDB-lite"/>
    </source>
</evidence>
<dbReference type="RefSeq" id="WP_115619964.1">
    <property type="nucleotide sequence ID" value="NZ_UFVR01000004.1"/>
</dbReference>
<gene>
    <name evidence="2" type="ORF">NCTC13532_01664</name>
</gene>
<proteinExistence type="predicted"/>
<dbReference type="EMBL" id="UFVR01000004">
    <property type="protein sequence ID" value="SUX46136.1"/>
    <property type="molecule type" value="Genomic_DNA"/>
</dbReference>
<protein>
    <submittedName>
        <fullName evidence="2">Uncharacterized protein</fullName>
    </submittedName>
</protein>
<evidence type="ECO:0000313" key="2">
    <source>
        <dbReference type="EMBL" id="SUX46136.1"/>
    </source>
</evidence>
<name>A0A381FHX3_9FLAO</name>
<sequence length="281" mass="30339">MSGDIEEVIIPPPPKPVEWPPKRTTECDDLSDYQNGGCGGPPPSPCAAYQNCGDNGAEGNTEPPAVKLKPCETIKKAANNANIKILLNNLKSLTTSSAAENVYLINDINANSGNVDATHFVGELGNAAIGMSIPNPVEGFIHSHYAGLLPVFSVSDLATLAWMYKNGKIKDVSTFVMGVVTASGTQYMITIDNGIQFTSFASSMLDSQNQYSTVMSSMQEIMYVKNGITNNNTLENNENNFLRYLQSNNSGLKILKGDKNFSDWSLLEINELGKTVPTKCN</sequence>
<reference evidence="2 3" key="1">
    <citation type="submission" date="2018-06" db="EMBL/GenBank/DDBJ databases">
        <authorList>
            <consortium name="Pathogen Informatics"/>
            <person name="Doyle S."/>
        </authorList>
    </citation>
    <scope>NUCLEOTIDE SEQUENCE [LARGE SCALE GENOMIC DNA]</scope>
    <source>
        <strain evidence="2 3">NCTC13532</strain>
    </source>
</reference>
<feature type="region of interest" description="Disordered" evidence="1">
    <location>
        <begin position="1"/>
        <end position="38"/>
    </location>
</feature>
<dbReference type="AlphaFoldDB" id="A0A381FHX3"/>
<dbReference type="Proteomes" id="UP000254282">
    <property type="component" value="Unassembled WGS sequence"/>
</dbReference>
<accession>A0A381FHX3</accession>